<evidence type="ECO:0000256" key="1">
    <source>
        <dbReference type="SAM" id="SignalP"/>
    </source>
</evidence>
<keyword evidence="1" id="KW-0732">Signal</keyword>
<dbReference type="InterPro" id="IPR012854">
    <property type="entry name" value="Cu_amine_oxidase-like_N"/>
</dbReference>
<accession>A0A2W0CCV0</accession>
<dbReference type="Gene3D" id="3.30.457.10">
    <property type="entry name" value="Copper amine oxidase-like, N-terminal domain"/>
    <property type="match status" value="1"/>
</dbReference>
<protein>
    <submittedName>
        <fullName evidence="3">Copper amine oxidase domain-containing protein</fullName>
    </submittedName>
</protein>
<name>A0A2W0CCV0_9BACL</name>
<comment type="caution">
    <text evidence="3">The sequence shown here is derived from an EMBL/GenBank/DDBJ whole genome shotgun (WGS) entry which is preliminary data.</text>
</comment>
<reference evidence="3 4" key="1">
    <citation type="submission" date="2018-01" db="EMBL/GenBank/DDBJ databases">
        <title>Genome sequence of the PGP bacterium Paenibacillus illinoisensis E3.</title>
        <authorList>
            <person name="Rolli E."/>
            <person name="Marasco R."/>
            <person name="Bessem C."/>
            <person name="Michoud G."/>
            <person name="Gaiarsa S."/>
            <person name="Borin S."/>
            <person name="Daffonchio D."/>
        </authorList>
    </citation>
    <scope>NUCLEOTIDE SEQUENCE [LARGE SCALE GENOMIC DNA]</scope>
    <source>
        <strain evidence="3 4">E3</strain>
    </source>
</reference>
<dbReference type="Proteomes" id="UP000247459">
    <property type="component" value="Unassembled WGS sequence"/>
</dbReference>
<feature type="signal peptide" evidence="1">
    <location>
        <begin position="1"/>
        <end position="25"/>
    </location>
</feature>
<dbReference type="InterPro" id="IPR036582">
    <property type="entry name" value="Mao_N_sf"/>
</dbReference>
<evidence type="ECO:0000313" key="4">
    <source>
        <dbReference type="Proteomes" id="UP000247459"/>
    </source>
</evidence>
<evidence type="ECO:0000313" key="3">
    <source>
        <dbReference type="EMBL" id="PYY30580.1"/>
    </source>
</evidence>
<dbReference type="EMBL" id="PRLG01000008">
    <property type="protein sequence ID" value="PYY30580.1"/>
    <property type="molecule type" value="Genomic_DNA"/>
</dbReference>
<organism evidence="3 4">
    <name type="scientific">Paenibacillus illinoisensis</name>
    <dbReference type="NCBI Taxonomy" id="59845"/>
    <lineage>
        <taxon>Bacteria</taxon>
        <taxon>Bacillati</taxon>
        <taxon>Bacillota</taxon>
        <taxon>Bacilli</taxon>
        <taxon>Bacillales</taxon>
        <taxon>Paenibacillaceae</taxon>
        <taxon>Paenibacillus</taxon>
    </lineage>
</organism>
<proteinExistence type="predicted"/>
<feature type="domain" description="Copper amine oxidase-like N-terminal" evidence="2">
    <location>
        <begin position="67"/>
        <end position="157"/>
    </location>
</feature>
<evidence type="ECO:0000259" key="2">
    <source>
        <dbReference type="Pfam" id="PF07833"/>
    </source>
</evidence>
<dbReference type="AlphaFoldDB" id="A0A2W0CCV0"/>
<sequence>MNNNMKKVSALMVLSMALSGGAAYAATLETTQSSSPTSVAVDSALSESVNVTVNGTAITDGYWNKDGKEAMIALRDLTDALGIELKWNKENKSAELTKGNFWTLVMADKDQYSFNKMLITLGTAPQITDGKMFVPASFADKVLHTQVTTTGNKVTISSEEDVKNVTERGVITGINPDTKYPSIHIGGAGTEGLVLNLGEDTVIKSADGKVIALTDLTIGMTVEAVHAPIMTMSLPPQTPTYEVTVVDTVAKESVTKSEDVLGTSGTIENVRTTKDQGTQIEISGFRLTETSPDHVILNISEDTKLVNQKGEAIKAEELTKDAKVIGFYSPMLTRSLPPIGNAWKVVVDTSGAEIVPFQ</sequence>
<dbReference type="Pfam" id="PF07833">
    <property type="entry name" value="Cu_amine_oxidN1"/>
    <property type="match status" value="1"/>
</dbReference>
<gene>
    <name evidence="3" type="ORF">PIL02S_01150</name>
</gene>
<dbReference type="RefSeq" id="WP_110756870.1">
    <property type="nucleotide sequence ID" value="NZ_PRLG01000008.1"/>
</dbReference>
<dbReference type="OrthoDB" id="2029085at2"/>
<dbReference type="SUPFAM" id="SSF55383">
    <property type="entry name" value="Copper amine oxidase, domain N"/>
    <property type="match status" value="1"/>
</dbReference>
<feature type="chain" id="PRO_5016094809" evidence="1">
    <location>
        <begin position="26"/>
        <end position="358"/>
    </location>
</feature>